<evidence type="ECO:0000313" key="14">
    <source>
        <dbReference type="Proteomes" id="UP000243797"/>
    </source>
</evidence>
<dbReference type="FunCoup" id="A0A2K1R1B0">
    <property type="interactions" value="329"/>
</dbReference>
<dbReference type="InterPro" id="IPR019533">
    <property type="entry name" value="Peptidase_S26"/>
</dbReference>
<keyword evidence="9" id="KW-0472">Membrane</keyword>
<accession>A0A2K1R1B0</accession>
<dbReference type="InParanoid" id="A0A2K1R1B0"/>
<feature type="active site" evidence="10">
    <location>
        <position position="93"/>
    </location>
</feature>
<evidence type="ECO:0000313" key="13">
    <source>
        <dbReference type="EMBL" id="PNS21030.1"/>
    </source>
</evidence>
<evidence type="ECO:0000256" key="6">
    <source>
        <dbReference type="ARBA" id="ARBA00022801"/>
    </source>
</evidence>
<dbReference type="SUPFAM" id="SSF51306">
    <property type="entry name" value="LexA/Signal peptidase"/>
    <property type="match status" value="1"/>
</dbReference>
<keyword evidence="6 11" id="KW-0378">Hydrolase</keyword>
<evidence type="ECO:0000256" key="4">
    <source>
        <dbReference type="ARBA" id="ARBA00022692"/>
    </source>
</evidence>
<dbReference type="EC" id="3.4.21.-" evidence="11"/>
<keyword evidence="8 11" id="KW-0496">Mitochondrion</keyword>
<comment type="similarity">
    <text evidence="2">Belongs to the peptidase S26 family. IMP2 subfamily.</text>
</comment>
<evidence type="ECO:0000259" key="12">
    <source>
        <dbReference type="Pfam" id="PF10502"/>
    </source>
</evidence>
<dbReference type="Pfam" id="PF10502">
    <property type="entry name" value="Peptidase_S26"/>
    <property type="match status" value="1"/>
</dbReference>
<keyword evidence="7" id="KW-1133">Transmembrane helix</keyword>
<dbReference type="PANTHER" id="PTHR46041">
    <property type="entry name" value="MITOCHONDRIAL INNER MEMBRANE PROTEASE SUBUNIT 2"/>
    <property type="match status" value="1"/>
</dbReference>
<dbReference type="NCBIfam" id="TIGR02227">
    <property type="entry name" value="sigpep_I_bact"/>
    <property type="match status" value="1"/>
</dbReference>
<keyword evidence="5 11" id="KW-0999">Mitochondrion inner membrane</keyword>
<dbReference type="InterPro" id="IPR037730">
    <property type="entry name" value="IMP2"/>
</dbReference>
<dbReference type="Gene3D" id="2.10.109.10">
    <property type="entry name" value="Umud Fragment, subunit A"/>
    <property type="match status" value="1"/>
</dbReference>
<dbReference type="EMBL" id="NKHZ01000015">
    <property type="protein sequence ID" value="PNS21030.1"/>
    <property type="molecule type" value="Genomic_DNA"/>
</dbReference>
<feature type="active site" evidence="10">
    <location>
        <position position="44"/>
    </location>
</feature>
<comment type="caution">
    <text evidence="13">The sequence shown here is derived from an EMBL/GenBank/DDBJ whole genome shotgun (WGS) entry which is preliminary data.</text>
</comment>
<protein>
    <recommendedName>
        <fullName evidence="11">Mitochondrial inner membrane protease subunit</fullName>
        <ecNumber evidence="11">3.4.21.-</ecNumber>
    </recommendedName>
</protein>
<dbReference type="GO" id="GO:0006627">
    <property type="term" value="P:protein processing involved in protein targeting to mitochondrion"/>
    <property type="evidence" value="ECO:0007669"/>
    <property type="project" value="InterPro"/>
</dbReference>
<dbReference type="STRING" id="2082308.A0A2K1R1B0"/>
<dbReference type="CDD" id="cd06530">
    <property type="entry name" value="S26_SPase_I"/>
    <property type="match status" value="1"/>
</dbReference>
<keyword evidence="3 11" id="KW-0645">Protease</keyword>
<organism evidence="13 14">
    <name type="scientific">Sphaceloma murrayae</name>
    <dbReference type="NCBI Taxonomy" id="2082308"/>
    <lineage>
        <taxon>Eukaryota</taxon>
        <taxon>Fungi</taxon>
        <taxon>Dikarya</taxon>
        <taxon>Ascomycota</taxon>
        <taxon>Pezizomycotina</taxon>
        <taxon>Dothideomycetes</taxon>
        <taxon>Dothideomycetidae</taxon>
        <taxon>Myriangiales</taxon>
        <taxon>Elsinoaceae</taxon>
        <taxon>Sphaceloma</taxon>
    </lineage>
</organism>
<dbReference type="AlphaFoldDB" id="A0A2K1R1B0"/>
<dbReference type="GO" id="GO:0006465">
    <property type="term" value="P:signal peptide processing"/>
    <property type="evidence" value="ECO:0007669"/>
    <property type="project" value="InterPro"/>
</dbReference>
<dbReference type="InterPro" id="IPR036286">
    <property type="entry name" value="LexA/Signal_pep-like_sf"/>
</dbReference>
<evidence type="ECO:0000256" key="10">
    <source>
        <dbReference type="PIRSR" id="PIRSR600223-1"/>
    </source>
</evidence>
<evidence type="ECO:0000256" key="9">
    <source>
        <dbReference type="ARBA" id="ARBA00023136"/>
    </source>
</evidence>
<keyword evidence="14" id="KW-1185">Reference proteome</keyword>
<gene>
    <name evidence="13" type="ORF">CAC42_3367</name>
</gene>
<name>A0A2K1R1B0_9PEZI</name>
<evidence type="ECO:0000256" key="1">
    <source>
        <dbReference type="ARBA" id="ARBA00004434"/>
    </source>
</evidence>
<reference evidence="13 14" key="1">
    <citation type="submission" date="2017-06" db="EMBL/GenBank/DDBJ databases">
        <title>Draft genome sequence of a variant of Elsinoe murrayae.</title>
        <authorList>
            <person name="Cheng Q."/>
        </authorList>
    </citation>
    <scope>NUCLEOTIDE SEQUENCE [LARGE SCALE GENOMIC DNA]</scope>
    <source>
        <strain evidence="13 14">CQ-2017a</strain>
    </source>
</reference>
<sequence length="195" mass="22280">MFSLPNLSRYRPYLPLLTYPLWTTGIVILLNDHFAELLSVNGRSMAPTLSPNYHETGQKDYLLMRKHGVTYELQRGDVVSFWSPHKIERLVVKRVVALEGDLVWLDRRRFERAREIEGTSDGEVEEMVRAGLQKDIQWGEDEGMHMQLSGAPKGAVRIPPGHVWVEGDNWRESGDSNYYGPIKVRDEAMGVAEEG</sequence>
<evidence type="ECO:0000256" key="8">
    <source>
        <dbReference type="ARBA" id="ARBA00023128"/>
    </source>
</evidence>
<comment type="subcellular location">
    <subcellularLocation>
        <location evidence="1">Mitochondrion inner membrane</location>
        <topology evidence="1">Single-pass membrane protein</topology>
    </subcellularLocation>
</comment>
<feature type="domain" description="Peptidase S26" evidence="12">
    <location>
        <begin position="23"/>
        <end position="185"/>
    </location>
</feature>
<dbReference type="Proteomes" id="UP000243797">
    <property type="component" value="Unassembled WGS sequence"/>
</dbReference>
<dbReference type="InterPro" id="IPR000223">
    <property type="entry name" value="Pept_S26A_signal_pept_1"/>
</dbReference>
<dbReference type="PRINTS" id="PR00727">
    <property type="entry name" value="LEADERPTASE"/>
</dbReference>
<evidence type="ECO:0000256" key="5">
    <source>
        <dbReference type="ARBA" id="ARBA00022792"/>
    </source>
</evidence>
<proteinExistence type="inferred from homology"/>
<keyword evidence="4" id="KW-0812">Transmembrane</keyword>
<evidence type="ECO:0000256" key="3">
    <source>
        <dbReference type="ARBA" id="ARBA00022670"/>
    </source>
</evidence>
<evidence type="ECO:0000256" key="11">
    <source>
        <dbReference type="RuleBase" id="RU362041"/>
    </source>
</evidence>
<evidence type="ECO:0000256" key="7">
    <source>
        <dbReference type="ARBA" id="ARBA00022989"/>
    </source>
</evidence>
<dbReference type="PANTHER" id="PTHR46041:SF2">
    <property type="entry name" value="MITOCHONDRIAL INNER MEMBRANE PROTEASE SUBUNIT 2"/>
    <property type="match status" value="1"/>
</dbReference>
<evidence type="ECO:0000256" key="2">
    <source>
        <dbReference type="ARBA" id="ARBA00007066"/>
    </source>
</evidence>
<dbReference type="GO" id="GO:0004252">
    <property type="term" value="F:serine-type endopeptidase activity"/>
    <property type="evidence" value="ECO:0007669"/>
    <property type="project" value="InterPro"/>
</dbReference>
<dbReference type="OrthoDB" id="9996127at2759"/>
<dbReference type="GO" id="GO:0042720">
    <property type="term" value="C:mitochondrial inner membrane peptidase complex"/>
    <property type="evidence" value="ECO:0007669"/>
    <property type="project" value="InterPro"/>
</dbReference>